<reference evidence="2 3" key="1">
    <citation type="journal article" date="2013" name="Genome Announc.">
        <title>Complete Genome Sequence of the Porcine Strain Brachyspira pilosicoli P43/6/78(T.).</title>
        <authorList>
            <person name="Lin C."/>
            <person name="den Bakker H.C."/>
            <person name="Suzuki H."/>
            <person name="Lefebure T."/>
            <person name="Ponnala L."/>
            <person name="Sun Q."/>
            <person name="Stanhope M.J."/>
            <person name="Wiedmann M."/>
            <person name="Duhamel G.E."/>
        </authorList>
    </citation>
    <scope>NUCLEOTIDE SEQUENCE [LARGE SCALE GENOMIC DNA]</scope>
    <source>
        <strain evidence="2 3">P43/6/78</strain>
    </source>
</reference>
<dbReference type="InterPro" id="IPR003474">
    <property type="entry name" value="Glcn_transporter"/>
</dbReference>
<name>A0A3B6VWW2_BRAPL</name>
<feature type="transmembrane region" description="Helical" evidence="1">
    <location>
        <begin position="442"/>
        <end position="460"/>
    </location>
</feature>
<dbReference type="AlphaFoldDB" id="A0A3B6VWW2"/>
<feature type="transmembrane region" description="Helical" evidence="1">
    <location>
        <begin position="144"/>
        <end position="165"/>
    </location>
</feature>
<feature type="transmembrane region" description="Helical" evidence="1">
    <location>
        <begin position="274"/>
        <end position="296"/>
    </location>
</feature>
<feature type="transmembrane region" description="Helical" evidence="1">
    <location>
        <begin position="185"/>
        <end position="209"/>
    </location>
</feature>
<feature type="transmembrane region" description="Helical" evidence="1">
    <location>
        <begin position="242"/>
        <end position="262"/>
    </location>
</feature>
<feature type="transmembrane region" description="Helical" evidence="1">
    <location>
        <begin position="110"/>
        <end position="132"/>
    </location>
</feature>
<feature type="transmembrane region" description="Helical" evidence="1">
    <location>
        <begin position="340"/>
        <end position="361"/>
    </location>
</feature>
<evidence type="ECO:0000256" key="1">
    <source>
        <dbReference type="SAM" id="Phobius"/>
    </source>
</evidence>
<proteinExistence type="predicted"/>
<dbReference type="KEGG" id="bpip:BPP43_02705"/>
<keyword evidence="3" id="KW-1185">Reference proteome</keyword>
<dbReference type="PANTHER" id="PTHR30354">
    <property type="entry name" value="GNT FAMILY GLUCONATE TRANSPORTER"/>
    <property type="match status" value="1"/>
</dbReference>
<dbReference type="GO" id="GO:0015128">
    <property type="term" value="F:gluconate transmembrane transporter activity"/>
    <property type="evidence" value="ECO:0007669"/>
    <property type="project" value="InterPro"/>
</dbReference>
<organism evidence="2 3">
    <name type="scientific">Brachyspira pilosicoli P43/6/78</name>
    <dbReference type="NCBI Taxonomy" id="1042417"/>
    <lineage>
        <taxon>Bacteria</taxon>
        <taxon>Pseudomonadati</taxon>
        <taxon>Spirochaetota</taxon>
        <taxon>Spirochaetia</taxon>
        <taxon>Brachyspirales</taxon>
        <taxon>Brachyspiraceae</taxon>
        <taxon>Brachyspira</taxon>
    </lineage>
</organism>
<protein>
    <submittedName>
        <fullName evidence="2">Gluconate transporter</fullName>
    </submittedName>
</protein>
<feature type="transmembrane region" description="Helical" evidence="1">
    <location>
        <begin position="5"/>
        <end position="22"/>
    </location>
</feature>
<accession>A0A3B6VWW2</accession>
<dbReference type="GO" id="GO:0005886">
    <property type="term" value="C:plasma membrane"/>
    <property type="evidence" value="ECO:0007669"/>
    <property type="project" value="TreeGrafter"/>
</dbReference>
<dbReference type="RefSeq" id="WP_015274065.1">
    <property type="nucleotide sequence ID" value="NC_019908.1"/>
</dbReference>
<dbReference type="PANTHER" id="PTHR30354:SF11">
    <property type="entry name" value="PERMEASE"/>
    <property type="match status" value="1"/>
</dbReference>
<dbReference type="Pfam" id="PF02447">
    <property type="entry name" value="GntP_permease"/>
    <property type="match status" value="1"/>
</dbReference>
<gene>
    <name evidence="2" type="ORF">BPP43_02705</name>
</gene>
<sequence length="461" mass="49730">MISYSIITMLIISIIVVMILTIKFKVHPFIAMLMAAIFLSFTLHVPTNRNPNYINEIASLISKGFGNALGSVGIIIVLGSIIGNILEMSGATYKLGEIILKIVGKSHPALAMNILGFIVSIPVFCDSGYLILTPLRKALAKKSGASPVALSVALSTGLYASHALIPPTPGPAAVINLFNLQEHLFTVIAIGLIVAIPTSLSGAIYGIFISKYVKKKEYKKNNYSYESVIDDMEKLPSAFKSFAPIFVPIILMAIGSIVRFNSLHLNEDSFIKNIFIFLGEPTMALFIGFLFSLLLIHNFNRDEMYMWIGDGVRDSGNILVIVGASGAFAEVLKSTELTNIIFELGDVFASVNLGLVLPFLLASILKISLGSSTISVVTVASLFAPLLDTLGYTTPISQVLVLMSIGAGSMVFSHINDSYFWVVVELSGLSVQDAYKARTLATVVQGATALIIIMIFSFLLK</sequence>
<feature type="transmembrane region" description="Helical" evidence="1">
    <location>
        <begin position="65"/>
        <end position="86"/>
    </location>
</feature>
<feature type="transmembrane region" description="Helical" evidence="1">
    <location>
        <begin position="28"/>
        <end position="45"/>
    </location>
</feature>
<dbReference type="EMBL" id="CP002873">
    <property type="protein sequence ID" value="AGA65857.1"/>
    <property type="molecule type" value="Genomic_DNA"/>
</dbReference>
<evidence type="ECO:0000313" key="3">
    <source>
        <dbReference type="Proteomes" id="UP000010793"/>
    </source>
</evidence>
<keyword evidence="1" id="KW-0472">Membrane</keyword>
<dbReference type="Proteomes" id="UP000010793">
    <property type="component" value="Chromosome"/>
</dbReference>
<evidence type="ECO:0000313" key="2">
    <source>
        <dbReference type="EMBL" id="AGA65857.1"/>
    </source>
</evidence>
<feature type="transmembrane region" description="Helical" evidence="1">
    <location>
        <begin position="399"/>
        <end position="422"/>
    </location>
</feature>
<keyword evidence="1" id="KW-1133">Transmembrane helix</keyword>
<keyword evidence="1" id="KW-0812">Transmembrane</keyword>